<dbReference type="Gene3D" id="2.60.120.200">
    <property type="match status" value="1"/>
</dbReference>
<dbReference type="EMBL" id="JBBPCC010000026">
    <property type="protein sequence ID" value="MEK8132147.1"/>
    <property type="molecule type" value="Genomic_DNA"/>
</dbReference>
<reference evidence="1 2" key="1">
    <citation type="submission" date="2024-04" db="EMBL/GenBank/DDBJ databases">
        <title>draft genome sequnece of Paenibacillus filicis.</title>
        <authorList>
            <person name="Kim D.-U."/>
        </authorList>
    </citation>
    <scope>NUCLEOTIDE SEQUENCE [LARGE SCALE GENOMIC DNA]</scope>
    <source>
        <strain evidence="1 2">KACC14197</strain>
    </source>
</reference>
<name>A0ABU9DVK3_9BACL</name>
<evidence type="ECO:0000313" key="2">
    <source>
        <dbReference type="Proteomes" id="UP001469365"/>
    </source>
</evidence>
<dbReference type="RefSeq" id="WP_341419288.1">
    <property type="nucleotide sequence ID" value="NZ_JBBPCC010000026.1"/>
</dbReference>
<protein>
    <submittedName>
        <fullName evidence="1">Uncharacterized protein</fullName>
    </submittedName>
</protein>
<dbReference type="Proteomes" id="UP001469365">
    <property type="component" value="Unassembled WGS sequence"/>
</dbReference>
<organism evidence="1 2">
    <name type="scientific">Paenibacillus filicis</name>
    <dbReference type="NCBI Taxonomy" id="669464"/>
    <lineage>
        <taxon>Bacteria</taxon>
        <taxon>Bacillati</taxon>
        <taxon>Bacillota</taxon>
        <taxon>Bacilli</taxon>
        <taxon>Bacillales</taxon>
        <taxon>Paenibacillaceae</taxon>
        <taxon>Paenibacillus</taxon>
    </lineage>
</organism>
<proteinExistence type="predicted"/>
<evidence type="ECO:0000313" key="1">
    <source>
        <dbReference type="EMBL" id="MEK8132147.1"/>
    </source>
</evidence>
<dbReference type="InterPro" id="IPR013320">
    <property type="entry name" value="ConA-like_dom_sf"/>
</dbReference>
<comment type="caution">
    <text evidence="1">The sequence shown here is derived from an EMBL/GenBank/DDBJ whole genome shotgun (WGS) entry which is preliminary data.</text>
</comment>
<dbReference type="SUPFAM" id="SSF49899">
    <property type="entry name" value="Concanavalin A-like lectins/glucanases"/>
    <property type="match status" value="1"/>
</dbReference>
<accession>A0ABU9DVK3</accession>
<keyword evidence="2" id="KW-1185">Reference proteome</keyword>
<gene>
    <name evidence="1" type="ORF">WMW72_30040</name>
</gene>
<sequence>MANLYSGLIAEYLFQGDAQDSSGKEHHGTVAGATLCKGRFGIPNRAYMFDGKDDYIVIEKAPQ</sequence>